<dbReference type="GO" id="GO:0043171">
    <property type="term" value="P:peptide catabolic process"/>
    <property type="evidence" value="ECO:0007669"/>
    <property type="project" value="TreeGrafter"/>
</dbReference>
<keyword evidence="3" id="KW-0031">Aminopeptidase</keyword>
<evidence type="ECO:0000313" key="11">
    <source>
        <dbReference type="WBParaSite" id="PTRK_0000320800.1"/>
    </source>
</evidence>
<comment type="cofactor">
    <cofactor evidence="1">
        <name>Zn(2+)</name>
        <dbReference type="ChEBI" id="CHEBI:29105"/>
    </cofactor>
</comment>
<keyword evidence="4" id="KW-0645">Protease</keyword>
<evidence type="ECO:0000256" key="4">
    <source>
        <dbReference type="ARBA" id="ARBA00022670"/>
    </source>
</evidence>
<evidence type="ECO:0000313" key="10">
    <source>
        <dbReference type="Proteomes" id="UP000038045"/>
    </source>
</evidence>
<dbReference type="GO" id="GO:0070006">
    <property type="term" value="F:metalloaminopeptidase activity"/>
    <property type="evidence" value="ECO:0007669"/>
    <property type="project" value="TreeGrafter"/>
</dbReference>
<dbReference type="GO" id="GO:0006508">
    <property type="term" value="P:proteolysis"/>
    <property type="evidence" value="ECO:0007669"/>
    <property type="project" value="UniProtKB-KW"/>
</dbReference>
<dbReference type="AlphaFoldDB" id="A0A0N4Z7Q7"/>
<dbReference type="GO" id="GO:0042277">
    <property type="term" value="F:peptide binding"/>
    <property type="evidence" value="ECO:0007669"/>
    <property type="project" value="TreeGrafter"/>
</dbReference>
<dbReference type="Pfam" id="PF01433">
    <property type="entry name" value="Peptidase_M1"/>
    <property type="match status" value="1"/>
</dbReference>
<evidence type="ECO:0000256" key="1">
    <source>
        <dbReference type="ARBA" id="ARBA00001947"/>
    </source>
</evidence>
<evidence type="ECO:0000256" key="3">
    <source>
        <dbReference type="ARBA" id="ARBA00022438"/>
    </source>
</evidence>
<dbReference type="PANTHER" id="PTHR11533">
    <property type="entry name" value="PROTEASE M1 ZINC METALLOPROTEASE"/>
    <property type="match status" value="1"/>
</dbReference>
<keyword evidence="5" id="KW-0479">Metal-binding</keyword>
<evidence type="ECO:0000256" key="5">
    <source>
        <dbReference type="ARBA" id="ARBA00022723"/>
    </source>
</evidence>
<dbReference type="GO" id="GO:0008270">
    <property type="term" value="F:zinc ion binding"/>
    <property type="evidence" value="ECO:0007669"/>
    <property type="project" value="InterPro"/>
</dbReference>
<dbReference type="WBParaSite" id="PTRK_0000320800.1">
    <property type="protein sequence ID" value="PTRK_0000320800.1"/>
    <property type="gene ID" value="PTRK_0000320800"/>
</dbReference>
<dbReference type="PANTHER" id="PTHR11533:SF174">
    <property type="entry name" value="PUROMYCIN-SENSITIVE AMINOPEPTIDASE-RELATED"/>
    <property type="match status" value="1"/>
</dbReference>
<dbReference type="InterPro" id="IPR027268">
    <property type="entry name" value="Peptidase_M4/M1_CTD_sf"/>
</dbReference>
<protein>
    <submittedName>
        <fullName evidence="11">Peptidase_M1 domain-containing protein</fullName>
    </submittedName>
</protein>
<dbReference type="GO" id="GO:0016020">
    <property type="term" value="C:membrane"/>
    <property type="evidence" value="ECO:0007669"/>
    <property type="project" value="TreeGrafter"/>
</dbReference>
<evidence type="ECO:0000256" key="6">
    <source>
        <dbReference type="ARBA" id="ARBA00022801"/>
    </source>
</evidence>
<dbReference type="InterPro" id="IPR014782">
    <property type="entry name" value="Peptidase_M1_dom"/>
</dbReference>
<dbReference type="Proteomes" id="UP000038045">
    <property type="component" value="Unplaced"/>
</dbReference>
<accession>A0A0N4Z7Q7</accession>
<evidence type="ECO:0000256" key="8">
    <source>
        <dbReference type="ARBA" id="ARBA00023049"/>
    </source>
</evidence>
<reference evidence="11" key="1">
    <citation type="submission" date="2017-02" db="UniProtKB">
        <authorList>
            <consortium name="WormBaseParasite"/>
        </authorList>
    </citation>
    <scope>IDENTIFICATION</scope>
</reference>
<proteinExistence type="inferred from homology"/>
<evidence type="ECO:0000259" key="9">
    <source>
        <dbReference type="Pfam" id="PF01433"/>
    </source>
</evidence>
<dbReference type="InterPro" id="IPR050344">
    <property type="entry name" value="Peptidase_M1_aminopeptidases"/>
</dbReference>
<keyword evidence="6" id="KW-0378">Hydrolase</keyword>
<dbReference type="InterPro" id="IPR001930">
    <property type="entry name" value="Peptidase_M1"/>
</dbReference>
<feature type="domain" description="Peptidase M1 membrane alanine aminopeptidase" evidence="9">
    <location>
        <begin position="7"/>
        <end position="102"/>
    </location>
</feature>
<dbReference type="GO" id="GO:0005615">
    <property type="term" value="C:extracellular space"/>
    <property type="evidence" value="ECO:0007669"/>
    <property type="project" value="TreeGrafter"/>
</dbReference>
<evidence type="ECO:0000256" key="7">
    <source>
        <dbReference type="ARBA" id="ARBA00022833"/>
    </source>
</evidence>
<dbReference type="STRING" id="131310.A0A0N4Z7Q7"/>
<name>A0A0N4Z7Q7_PARTI</name>
<keyword evidence="7" id="KW-0862">Zinc</keyword>
<dbReference type="SUPFAM" id="SSF55486">
    <property type="entry name" value="Metalloproteases ('zincins'), catalytic domain"/>
    <property type="match status" value="1"/>
</dbReference>
<comment type="similarity">
    <text evidence="2">Belongs to the peptidase M1 family.</text>
</comment>
<dbReference type="Gene3D" id="1.10.390.10">
    <property type="entry name" value="Neutral Protease Domain 2"/>
    <property type="match status" value="1"/>
</dbReference>
<dbReference type="PRINTS" id="PR00756">
    <property type="entry name" value="ALADIPTASE"/>
</dbReference>
<organism evidence="10 11">
    <name type="scientific">Parastrongyloides trichosuri</name>
    <name type="common">Possum-specific nematode worm</name>
    <dbReference type="NCBI Taxonomy" id="131310"/>
    <lineage>
        <taxon>Eukaryota</taxon>
        <taxon>Metazoa</taxon>
        <taxon>Ecdysozoa</taxon>
        <taxon>Nematoda</taxon>
        <taxon>Chromadorea</taxon>
        <taxon>Rhabditida</taxon>
        <taxon>Tylenchina</taxon>
        <taxon>Panagrolaimomorpha</taxon>
        <taxon>Strongyloidoidea</taxon>
        <taxon>Strongyloididae</taxon>
        <taxon>Parastrongyloides</taxon>
    </lineage>
</organism>
<keyword evidence="8" id="KW-0482">Metalloprotease</keyword>
<sequence length="103" mass="12257">MNRGKRNIFSIASVVVHEIGHQWFGNIVTMNWWNELWLKERFASYIEYEISMKSYPELNVKIHQLCNIFYAMGEDAFETTHPMAINDKETFLRICSSISYEKD</sequence>
<dbReference type="GO" id="GO:0005737">
    <property type="term" value="C:cytoplasm"/>
    <property type="evidence" value="ECO:0007669"/>
    <property type="project" value="TreeGrafter"/>
</dbReference>
<evidence type="ECO:0000256" key="2">
    <source>
        <dbReference type="ARBA" id="ARBA00010136"/>
    </source>
</evidence>
<keyword evidence="10" id="KW-1185">Reference proteome</keyword>